<feature type="transmembrane region" description="Helical" evidence="1">
    <location>
        <begin position="34"/>
        <end position="52"/>
    </location>
</feature>
<dbReference type="RefSeq" id="WP_068629124.1">
    <property type="nucleotide sequence ID" value="NZ_LSZQ01000025.1"/>
</dbReference>
<keyword evidence="3" id="KW-1185">Reference proteome</keyword>
<dbReference type="AlphaFoldDB" id="A0A139SR36"/>
<organism evidence="2 3">
    <name type="scientific">Cephaloticoccus primus</name>
    <dbReference type="NCBI Taxonomy" id="1548207"/>
    <lineage>
        <taxon>Bacteria</taxon>
        <taxon>Pseudomonadati</taxon>
        <taxon>Verrucomicrobiota</taxon>
        <taxon>Opitutia</taxon>
        <taxon>Opitutales</taxon>
        <taxon>Opitutaceae</taxon>
        <taxon>Cephaloticoccus</taxon>
    </lineage>
</organism>
<accession>A0A139SR36</accession>
<evidence type="ECO:0000256" key="1">
    <source>
        <dbReference type="SAM" id="Phobius"/>
    </source>
</evidence>
<proteinExistence type="predicted"/>
<sequence length="62" mass="6798">MKNKLHSRSLVLGAIAATLLIYLGSLVSVSIDMIVAYGSVVMMMVLTSYDYLSPRRKYSAAK</sequence>
<keyword evidence="1" id="KW-0472">Membrane</keyword>
<evidence type="ECO:0000313" key="2">
    <source>
        <dbReference type="EMBL" id="KXU36997.1"/>
    </source>
</evidence>
<evidence type="ECO:0000313" key="3">
    <source>
        <dbReference type="Proteomes" id="UP000070058"/>
    </source>
</evidence>
<keyword evidence="1" id="KW-0812">Transmembrane</keyword>
<dbReference type="STRING" id="1548207.AXK11_03020"/>
<dbReference type="EMBL" id="LSZQ01000025">
    <property type="protein sequence ID" value="KXU36997.1"/>
    <property type="molecule type" value="Genomic_DNA"/>
</dbReference>
<protein>
    <submittedName>
        <fullName evidence="2">Uncharacterized protein</fullName>
    </submittedName>
</protein>
<feature type="transmembrane region" description="Helical" evidence="1">
    <location>
        <begin position="9"/>
        <end position="28"/>
    </location>
</feature>
<dbReference type="Proteomes" id="UP000070058">
    <property type="component" value="Unassembled WGS sequence"/>
</dbReference>
<reference evidence="3" key="1">
    <citation type="submission" date="2016-02" db="EMBL/GenBank/DDBJ databases">
        <authorList>
            <person name="Sanders J.G."/>
            <person name="Lin J.Y."/>
            <person name="Wertz J.T."/>
            <person name="Russell J.A."/>
            <person name="Moreau C.S."/>
            <person name="Powell S."/>
        </authorList>
    </citation>
    <scope>NUCLEOTIDE SEQUENCE [LARGE SCALE GENOMIC DNA]</scope>
    <source>
        <strain evidence="3">CAG34</strain>
    </source>
</reference>
<dbReference type="OrthoDB" id="9981185at2"/>
<keyword evidence="1" id="KW-1133">Transmembrane helix</keyword>
<name>A0A139SR36_9BACT</name>
<gene>
    <name evidence="2" type="ORF">AXK11_03020</name>
</gene>
<comment type="caution">
    <text evidence="2">The sequence shown here is derived from an EMBL/GenBank/DDBJ whole genome shotgun (WGS) entry which is preliminary data.</text>
</comment>